<dbReference type="FunFam" id="2.60.260.20:FF:000005">
    <property type="entry name" value="Chaperone protein dnaJ 1, mitochondrial"/>
    <property type="match status" value="1"/>
</dbReference>
<proteinExistence type="inferred from homology"/>
<dbReference type="CDD" id="cd10747">
    <property type="entry name" value="DnaJ_C"/>
    <property type="match status" value="1"/>
</dbReference>
<dbReference type="InterPro" id="IPR002939">
    <property type="entry name" value="DnaJ_C"/>
</dbReference>
<evidence type="ECO:0000256" key="1">
    <source>
        <dbReference type="ARBA" id="ARBA00022490"/>
    </source>
</evidence>
<dbReference type="Pfam" id="PF00226">
    <property type="entry name" value="DnaJ"/>
    <property type="match status" value="1"/>
</dbReference>
<feature type="binding site" evidence="12">
    <location>
        <position position="167"/>
    </location>
    <ligand>
        <name>Zn(2+)</name>
        <dbReference type="ChEBI" id="CHEBI:29105"/>
        <label>2</label>
    </ligand>
</feature>
<dbReference type="SUPFAM" id="SSF49493">
    <property type="entry name" value="HSP40/DnaJ peptide-binding domain"/>
    <property type="match status" value="2"/>
</dbReference>
<evidence type="ECO:0000256" key="8">
    <source>
        <dbReference type="ARBA" id="ARBA00023186"/>
    </source>
</evidence>
<dbReference type="RefSeq" id="WP_146441999.1">
    <property type="nucleotide sequence ID" value="NZ_SJPR01000001.1"/>
</dbReference>
<evidence type="ECO:0000256" key="6">
    <source>
        <dbReference type="ARBA" id="ARBA00022833"/>
    </source>
</evidence>
<dbReference type="OrthoDB" id="9779889at2"/>
<gene>
    <name evidence="12 16" type="primary">dnaJ</name>
    <name evidence="16" type="ORF">Pla108_03170</name>
</gene>
<evidence type="ECO:0000313" key="16">
    <source>
        <dbReference type="EMBL" id="TWT99380.1"/>
    </source>
</evidence>
<dbReference type="Pfam" id="PF01556">
    <property type="entry name" value="DnaJ_C"/>
    <property type="match status" value="1"/>
</dbReference>
<dbReference type="Gene3D" id="1.10.287.110">
    <property type="entry name" value="DnaJ domain"/>
    <property type="match status" value="1"/>
</dbReference>
<dbReference type="InterPro" id="IPR008971">
    <property type="entry name" value="HSP40/DnaJ_pept-bd"/>
</dbReference>
<feature type="repeat" description="CXXCXGXG motif" evidence="12">
    <location>
        <begin position="200"/>
        <end position="207"/>
    </location>
</feature>
<dbReference type="PROSITE" id="PS50076">
    <property type="entry name" value="DNAJ_2"/>
    <property type="match status" value="1"/>
</dbReference>
<organism evidence="16 17">
    <name type="scientific">Botrimarina colliarenosi</name>
    <dbReference type="NCBI Taxonomy" id="2528001"/>
    <lineage>
        <taxon>Bacteria</taxon>
        <taxon>Pseudomonadati</taxon>
        <taxon>Planctomycetota</taxon>
        <taxon>Planctomycetia</taxon>
        <taxon>Pirellulales</taxon>
        <taxon>Lacipirellulaceae</taxon>
        <taxon>Botrimarina</taxon>
    </lineage>
</organism>
<feature type="zinc finger region" description="CR-type" evidence="13">
    <location>
        <begin position="134"/>
        <end position="212"/>
    </location>
</feature>
<evidence type="ECO:0000256" key="7">
    <source>
        <dbReference type="ARBA" id="ARBA00023016"/>
    </source>
</evidence>
<dbReference type="InterPro" id="IPR012724">
    <property type="entry name" value="DnaJ"/>
</dbReference>
<dbReference type="AlphaFoldDB" id="A0A5C6AJ02"/>
<dbReference type="InterPro" id="IPR001623">
    <property type="entry name" value="DnaJ_domain"/>
</dbReference>
<comment type="subcellular location">
    <subcellularLocation>
        <location evidence="12">Cytoplasm</location>
    </subcellularLocation>
</comment>
<dbReference type="GO" id="GO:0006260">
    <property type="term" value="P:DNA replication"/>
    <property type="evidence" value="ECO:0007669"/>
    <property type="project" value="UniProtKB-KW"/>
</dbReference>
<feature type="repeat" description="CXXCXGXG motif" evidence="12">
    <location>
        <begin position="164"/>
        <end position="171"/>
    </location>
</feature>
<keyword evidence="8 12" id="KW-0143">Chaperone</keyword>
<feature type="binding site" evidence="12">
    <location>
        <position position="147"/>
    </location>
    <ligand>
        <name>Zn(2+)</name>
        <dbReference type="ChEBI" id="CHEBI:29105"/>
        <label>1</label>
    </ligand>
</feature>
<keyword evidence="17" id="KW-1185">Reference proteome</keyword>
<dbReference type="GO" id="GO:0042026">
    <property type="term" value="P:protein refolding"/>
    <property type="evidence" value="ECO:0007669"/>
    <property type="project" value="TreeGrafter"/>
</dbReference>
<evidence type="ECO:0000259" key="14">
    <source>
        <dbReference type="PROSITE" id="PS50076"/>
    </source>
</evidence>
<dbReference type="EMBL" id="SJPR01000001">
    <property type="protein sequence ID" value="TWT99380.1"/>
    <property type="molecule type" value="Genomic_DNA"/>
</dbReference>
<dbReference type="GO" id="GO:0051082">
    <property type="term" value="F:unfolded protein binding"/>
    <property type="evidence" value="ECO:0007669"/>
    <property type="project" value="UniProtKB-UniRule"/>
</dbReference>
<comment type="caution">
    <text evidence="16">The sequence shown here is derived from an EMBL/GenBank/DDBJ whole genome shotgun (WGS) entry which is preliminary data.</text>
</comment>
<keyword evidence="1 12" id="KW-0963">Cytoplasm</keyword>
<evidence type="ECO:0000256" key="12">
    <source>
        <dbReference type="HAMAP-Rule" id="MF_01152"/>
    </source>
</evidence>
<feature type="binding site" evidence="12">
    <location>
        <position position="164"/>
    </location>
    <ligand>
        <name>Zn(2+)</name>
        <dbReference type="ChEBI" id="CHEBI:29105"/>
        <label>2</label>
    </ligand>
</feature>
<dbReference type="SMART" id="SM00271">
    <property type="entry name" value="DnaJ"/>
    <property type="match status" value="1"/>
</dbReference>
<dbReference type="PANTHER" id="PTHR43096:SF48">
    <property type="entry name" value="CHAPERONE PROTEIN DNAJ"/>
    <property type="match status" value="1"/>
</dbReference>
<dbReference type="CDD" id="cd06257">
    <property type="entry name" value="DnaJ"/>
    <property type="match status" value="1"/>
</dbReference>
<evidence type="ECO:0000256" key="11">
    <source>
        <dbReference type="ARBA" id="ARBA00067609"/>
    </source>
</evidence>
<evidence type="ECO:0000256" key="3">
    <source>
        <dbReference type="ARBA" id="ARBA00022723"/>
    </source>
</evidence>
<feature type="binding site" evidence="12">
    <location>
        <position position="189"/>
    </location>
    <ligand>
        <name>Zn(2+)</name>
        <dbReference type="ChEBI" id="CHEBI:29105"/>
        <label>2</label>
    </ligand>
</feature>
<dbReference type="FunFam" id="1.10.287.110:FF:000034">
    <property type="entry name" value="Chaperone protein DnaJ"/>
    <property type="match status" value="1"/>
</dbReference>
<comment type="domain">
    <text evidence="12">The J domain is necessary and sufficient to stimulate DnaK ATPase activity. Zinc center 1 plays an important role in the autonomous, DnaK-independent chaperone activity of DnaJ. Zinc center 2 is essential for interaction with DnaK and for DnaJ activity.</text>
</comment>
<comment type="function">
    <text evidence="9 12">Participates actively in the response to hyperosmotic and heat shock by preventing the aggregation of stress-denatured proteins and by disaggregating proteins, also in an autonomous, DnaK-independent fashion. Unfolded proteins bind initially to DnaJ; upon interaction with the DnaJ-bound protein, DnaK hydrolyzes its bound ATP, resulting in the formation of a stable complex. GrpE releases ADP from DnaK; ATP binding to DnaK triggers the release of the substrate protein, thus completing the reaction cycle. Several rounds of ATP-dependent interactions between DnaJ, DnaK and GrpE are required for fully efficient folding. Also involved, together with DnaK and GrpE, in the DNA replication of plasmids through activation of initiation proteins.</text>
</comment>
<dbReference type="PANTHER" id="PTHR43096">
    <property type="entry name" value="DNAJ HOMOLOG 1, MITOCHONDRIAL-RELATED"/>
    <property type="match status" value="1"/>
</dbReference>
<feature type="domain" description="CR-type" evidence="15">
    <location>
        <begin position="134"/>
        <end position="212"/>
    </location>
</feature>
<dbReference type="InterPro" id="IPR001305">
    <property type="entry name" value="HSP_DnaJ_Cys-rich_dom"/>
</dbReference>
<dbReference type="HAMAP" id="MF_01152">
    <property type="entry name" value="DnaJ"/>
    <property type="match status" value="1"/>
</dbReference>
<evidence type="ECO:0000256" key="4">
    <source>
        <dbReference type="ARBA" id="ARBA00022737"/>
    </source>
</evidence>
<dbReference type="GO" id="GO:0031072">
    <property type="term" value="F:heat shock protein binding"/>
    <property type="evidence" value="ECO:0007669"/>
    <property type="project" value="InterPro"/>
</dbReference>
<dbReference type="PRINTS" id="PR00625">
    <property type="entry name" value="JDOMAIN"/>
</dbReference>
<keyword evidence="2 12" id="KW-0235">DNA replication</keyword>
<evidence type="ECO:0000256" key="5">
    <source>
        <dbReference type="ARBA" id="ARBA00022771"/>
    </source>
</evidence>
<dbReference type="FunFam" id="2.10.230.10:FF:000002">
    <property type="entry name" value="Molecular chaperone DnaJ"/>
    <property type="match status" value="1"/>
</dbReference>
<dbReference type="GO" id="GO:0008270">
    <property type="term" value="F:zinc ion binding"/>
    <property type="evidence" value="ECO:0007669"/>
    <property type="project" value="UniProtKB-UniRule"/>
</dbReference>
<name>A0A5C6AJ02_9BACT</name>
<feature type="repeat" description="CXXCXGXG motif" evidence="12">
    <location>
        <begin position="147"/>
        <end position="154"/>
    </location>
</feature>
<comment type="subunit">
    <text evidence="12">Homodimer.</text>
</comment>
<dbReference type="Gene3D" id="2.60.260.20">
    <property type="entry name" value="Urease metallochaperone UreE, N-terminal domain"/>
    <property type="match status" value="2"/>
</dbReference>
<keyword evidence="5 12" id="KW-0863">Zinc-finger</keyword>
<dbReference type="Gene3D" id="2.10.230.10">
    <property type="entry name" value="Heat shock protein DnaJ, cysteine-rich domain"/>
    <property type="match status" value="1"/>
</dbReference>
<evidence type="ECO:0000256" key="9">
    <source>
        <dbReference type="ARBA" id="ARBA00053423"/>
    </source>
</evidence>
<dbReference type="GO" id="GO:0005524">
    <property type="term" value="F:ATP binding"/>
    <property type="evidence" value="ECO:0007669"/>
    <property type="project" value="InterPro"/>
</dbReference>
<comment type="cofactor">
    <cofactor evidence="12">
        <name>Zn(2+)</name>
        <dbReference type="ChEBI" id="CHEBI:29105"/>
    </cofactor>
    <text evidence="12">Binds 2 Zn(2+) ions per monomer.</text>
</comment>
<dbReference type="SUPFAM" id="SSF46565">
    <property type="entry name" value="Chaperone J-domain"/>
    <property type="match status" value="1"/>
</dbReference>
<dbReference type="Pfam" id="PF00684">
    <property type="entry name" value="DnaJ_CXXCXGXG"/>
    <property type="match status" value="1"/>
</dbReference>
<keyword evidence="3 12" id="KW-0479">Metal-binding</keyword>
<evidence type="ECO:0000256" key="13">
    <source>
        <dbReference type="PROSITE-ProRule" id="PRU00546"/>
    </source>
</evidence>
<feature type="repeat" description="CXXCXGXG motif" evidence="12">
    <location>
        <begin position="186"/>
        <end position="193"/>
    </location>
</feature>
<feature type="binding site" evidence="12">
    <location>
        <position position="203"/>
    </location>
    <ligand>
        <name>Zn(2+)</name>
        <dbReference type="ChEBI" id="CHEBI:29105"/>
        <label>1</label>
    </ligand>
</feature>
<dbReference type="PROSITE" id="PS51188">
    <property type="entry name" value="ZF_CR"/>
    <property type="match status" value="1"/>
</dbReference>
<dbReference type="NCBIfam" id="NF008035">
    <property type="entry name" value="PRK10767.1"/>
    <property type="match status" value="1"/>
</dbReference>
<dbReference type="InterPro" id="IPR036869">
    <property type="entry name" value="J_dom_sf"/>
</dbReference>
<dbReference type="Proteomes" id="UP000317421">
    <property type="component" value="Unassembled WGS sequence"/>
</dbReference>
<evidence type="ECO:0000313" key="17">
    <source>
        <dbReference type="Proteomes" id="UP000317421"/>
    </source>
</evidence>
<dbReference type="GO" id="GO:0009408">
    <property type="term" value="P:response to heat"/>
    <property type="evidence" value="ECO:0007669"/>
    <property type="project" value="InterPro"/>
</dbReference>
<dbReference type="NCBIfam" id="TIGR02349">
    <property type="entry name" value="DnaJ_bact"/>
    <property type="match status" value="1"/>
</dbReference>
<evidence type="ECO:0000259" key="15">
    <source>
        <dbReference type="PROSITE" id="PS51188"/>
    </source>
</evidence>
<keyword evidence="7 12" id="KW-0346">Stress response</keyword>
<sequence>MATQRDYYEVLGVSRDADGTTIATAYRKLAIQYHPDKNPGDDEAISRFKECAEAFEVLNDSEKRSRYDRFGHAGVNGQAGGRQGFSDVEDIFSAFGDMFGDMFGGGGGRGRGRSRAGRDVRCDVTLTLHEAAEGVTKTVEFQRHEPCDDCSGSGAAPGSERQTCGYCGGHGRVIQSAGIIRMQTTCPACHGAGSTVSKPCRPCRGTGQRLKTVETEVRIPAGVDDGTRVRINGQGEPSPDGGPAGDCYCFISVLSHPLFDREGQHLIVRVPITYTQAALGCELEVPTLDGRDEVTLPPGTQSGDVFKLDGRGMPDPRRHGLGDLLVQVTIEVPKKISPEEERLLRELAQLEHKNVAPQRKSFFQQLRDYFVGENDDAEASLAAAKSSDN</sequence>
<feature type="binding site" evidence="12">
    <location>
        <position position="186"/>
    </location>
    <ligand>
        <name>Zn(2+)</name>
        <dbReference type="ChEBI" id="CHEBI:29105"/>
        <label>2</label>
    </ligand>
</feature>
<keyword evidence="4 12" id="KW-0677">Repeat</keyword>
<comment type="similarity">
    <text evidence="10 12">Belongs to the DnaJ family.</text>
</comment>
<accession>A0A5C6AJ02</accession>
<keyword evidence="6 12" id="KW-0862">Zinc</keyword>
<dbReference type="SUPFAM" id="SSF57938">
    <property type="entry name" value="DnaJ/Hsp40 cysteine-rich domain"/>
    <property type="match status" value="1"/>
</dbReference>
<dbReference type="InterPro" id="IPR036410">
    <property type="entry name" value="HSP_DnaJ_Cys-rich_dom_sf"/>
</dbReference>
<feature type="binding site" evidence="12">
    <location>
        <position position="200"/>
    </location>
    <ligand>
        <name>Zn(2+)</name>
        <dbReference type="ChEBI" id="CHEBI:29105"/>
        <label>1</label>
    </ligand>
</feature>
<evidence type="ECO:0000256" key="10">
    <source>
        <dbReference type="ARBA" id="ARBA00061004"/>
    </source>
</evidence>
<evidence type="ECO:0000256" key="2">
    <source>
        <dbReference type="ARBA" id="ARBA00022705"/>
    </source>
</evidence>
<dbReference type="GO" id="GO:0005737">
    <property type="term" value="C:cytoplasm"/>
    <property type="evidence" value="ECO:0007669"/>
    <property type="project" value="UniProtKB-SubCell"/>
</dbReference>
<feature type="binding site" evidence="12">
    <location>
        <position position="150"/>
    </location>
    <ligand>
        <name>Zn(2+)</name>
        <dbReference type="ChEBI" id="CHEBI:29105"/>
        <label>1</label>
    </ligand>
</feature>
<reference evidence="16 17" key="1">
    <citation type="submission" date="2019-02" db="EMBL/GenBank/DDBJ databases">
        <title>Deep-cultivation of Planctomycetes and their phenomic and genomic characterization uncovers novel biology.</title>
        <authorList>
            <person name="Wiegand S."/>
            <person name="Jogler M."/>
            <person name="Boedeker C."/>
            <person name="Pinto D."/>
            <person name="Vollmers J."/>
            <person name="Rivas-Marin E."/>
            <person name="Kohn T."/>
            <person name="Peeters S.H."/>
            <person name="Heuer A."/>
            <person name="Rast P."/>
            <person name="Oberbeckmann S."/>
            <person name="Bunk B."/>
            <person name="Jeske O."/>
            <person name="Meyerdierks A."/>
            <person name="Storesund J.E."/>
            <person name="Kallscheuer N."/>
            <person name="Luecker S."/>
            <person name="Lage O.M."/>
            <person name="Pohl T."/>
            <person name="Merkel B.J."/>
            <person name="Hornburger P."/>
            <person name="Mueller R.-W."/>
            <person name="Bruemmer F."/>
            <person name="Labrenz M."/>
            <person name="Spormann A.M."/>
            <person name="Op Den Camp H."/>
            <person name="Overmann J."/>
            <person name="Amann R."/>
            <person name="Jetten M.S.M."/>
            <person name="Mascher T."/>
            <person name="Medema M.H."/>
            <person name="Devos D.P."/>
            <person name="Kaster A.-K."/>
            <person name="Ovreas L."/>
            <person name="Rohde M."/>
            <person name="Galperin M.Y."/>
            <person name="Jogler C."/>
        </authorList>
    </citation>
    <scope>NUCLEOTIDE SEQUENCE [LARGE SCALE GENOMIC DNA]</scope>
    <source>
        <strain evidence="16 17">Pla108</strain>
    </source>
</reference>
<feature type="domain" description="J" evidence="14">
    <location>
        <begin position="6"/>
        <end position="71"/>
    </location>
</feature>
<protein>
    <recommendedName>
        <fullName evidence="11 12">Chaperone protein DnaJ</fullName>
    </recommendedName>
</protein>